<dbReference type="Proteomes" id="UP000828390">
    <property type="component" value="Unassembled WGS sequence"/>
</dbReference>
<dbReference type="Gene3D" id="3.40.50.300">
    <property type="entry name" value="P-loop containing nucleotide triphosphate hydrolases"/>
    <property type="match status" value="1"/>
</dbReference>
<dbReference type="InterPro" id="IPR027417">
    <property type="entry name" value="P-loop_NTPase"/>
</dbReference>
<dbReference type="SUPFAM" id="SSF52540">
    <property type="entry name" value="P-loop containing nucleoside triphosphate hydrolases"/>
    <property type="match status" value="2"/>
</dbReference>
<comment type="caution">
    <text evidence="2">The sequence shown here is derived from an EMBL/GenBank/DDBJ whole genome shotgun (WGS) entry which is preliminary data.</text>
</comment>
<dbReference type="InterPro" id="IPR007111">
    <property type="entry name" value="NACHT_NTPase"/>
</dbReference>
<evidence type="ECO:0000313" key="2">
    <source>
        <dbReference type="EMBL" id="KAH3780901.1"/>
    </source>
</evidence>
<feature type="domain" description="NACHT" evidence="1">
    <location>
        <begin position="194"/>
        <end position="318"/>
    </location>
</feature>
<evidence type="ECO:0000313" key="3">
    <source>
        <dbReference type="Proteomes" id="UP000828390"/>
    </source>
</evidence>
<dbReference type="OrthoDB" id="10071976at2759"/>
<name>A0A9D4EJN2_DREPO</name>
<dbReference type="Pfam" id="PF05729">
    <property type="entry name" value="NACHT"/>
    <property type="match status" value="1"/>
</dbReference>
<evidence type="ECO:0000259" key="1">
    <source>
        <dbReference type="PROSITE" id="PS50837"/>
    </source>
</evidence>
<proteinExistence type="predicted"/>
<dbReference type="PROSITE" id="PS50837">
    <property type="entry name" value="NACHT"/>
    <property type="match status" value="1"/>
</dbReference>
<organism evidence="2 3">
    <name type="scientific">Dreissena polymorpha</name>
    <name type="common">Zebra mussel</name>
    <name type="synonym">Mytilus polymorpha</name>
    <dbReference type="NCBI Taxonomy" id="45954"/>
    <lineage>
        <taxon>Eukaryota</taxon>
        <taxon>Metazoa</taxon>
        <taxon>Spiralia</taxon>
        <taxon>Lophotrochozoa</taxon>
        <taxon>Mollusca</taxon>
        <taxon>Bivalvia</taxon>
        <taxon>Autobranchia</taxon>
        <taxon>Heteroconchia</taxon>
        <taxon>Euheterodonta</taxon>
        <taxon>Imparidentia</taxon>
        <taxon>Neoheterodontei</taxon>
        <taxon>Myida</taxon>
        <taxon>Dreissenoidea</taxon>
        <taxon>Dreissenidae</taxon>
        <taxon>Dreissena</taxon>
    </lineage>
</organism>
<dbReference type="AlphaFoldDB" id="A0A9D4EJN2"/>
<dbReference type="EMBL" id="JAIWYP010000008">
    <property type="protein sequence ID" value="KAH3780901.1"/>
    <property type="molecule type" value="Genomic_DNA"/>
</dbReference>
<reference evidence="2" key="2">
    <citation type="submission" date="2020-11" db="EMBL/GenBank/DDBJ databases">
        <authorList>
            <person name="McCartney M.A."/>
            <person name="Auch B."/>
            <person name="Kono T."/>
            <person name="Mallez S."/>
            <person name="Becker A."/>
            <person name="Gohl D.M."/>
            <person name="Silverstein K.A.T."/>
            <person name="Koren S."/>
            <person name="Bechman K.B."/>
            <person name="Herman A."/>
            <person name="Abrahante J.E."/>
            <person name="Garbe J."/>
        </authorList>
    </citation>
    <scope>NUCLEOTIDE SEQUENCE</scope>
    <source>
        <strain evidence="2">Duluth1</strain>
        <tissue evidence="2">Whole animal</tissue>
    </source>
</reference>
<sequence>MGCVGSTASDTEKGVRELSICTAIGMQTIESAVMDANDTIASGTEAGVRELSISTARGKQDIESAVMDGNDTIASGSEAGARELKICTARGKQEIESTVIDAKREFEDFKSKKDDEDYNSKCKGMWQVLMNNYNIRLSHVTSSPLNDWVQAKIHNIYMSPNLQLMAKNKASFKKTGTQIKDYKKVFSGDNKLNKHIFIQGEAGSGKTTFLAKLVMDWCSVNTTHSFEPLQTDETNTIESDARMRCTYLFEDLTILKVYKFVFLITLRESVKQIDIFEMTKQQIIDSLYGTEGRDNAYKLLTKIMERERCLVLLDGLDEWTGNGGHYLPTLAASHRQCDVLITTRPWKLTELKIPDSKIDKLLQLEGVNEPFDVSKRYIACVFDCKENTDLDIIHLNLNRTY</sequence>
<dbReference type="PANTHER" id="PTHR46312:SF2">
    <property type="entry name" value="NUCLEOTIDE-BINDING OLIGOMERIZATION DOMAIN-CONTAINING PROTEIN 2-LIKE"/>
    <property type="match status" value="1"/>
</dbReference>
<reference evidence="2" key="1">
    <citation type="journal article" date="2019" name="bioRxiv">
        <title>The Genome of the Zebra Mussel, Dreissena polymorpha: A Resource for Invasive Species Research.</title>
        <authorList>
            <person name="McCartney M.A."/>
            <person name="Auch B."/>
            <person name="Kono T."/>
            <person name="Mallez S."/>
            <person name="Zhang Y."/>
            <person name="Obille A."/>
            <person name="Becker A."/>
            <person name="Abrahante J.E."/>
            <person name="Garbe J."/>
            <person name="Badalamenti J.P."/>
            <person name="Herman A."/>
            <person name="Mangelson H."/>
            <person name="Liachko I."/>
            <person name="Sullivan S."/>
            <person name="Sone E.D."/>
            <person name="Koren S."/>
            <person name="Silverstein K.A.T."/>
            <person name="Beckman K.B."/>
            <person name="Gohl D.M."/>
        </authorList>
    </citation>
    <scope>NUCLEOTIDE SEQUENCE</scope>
    <source>
        <strain evidence="2">Duluth1</strain>
        <tissue evidence="2">Whole animal</tissue>
    </source>
</reference>
<accession>A0A9D4EJN2</accession>
<gene>
    <name evidence="2" type="ORF">DPMN_158726</name>
</gene>
<dbReference type="PANTHER" id="PTHR46312">
    <property type="entry name" value="NACHT DOMAIN-CONTAINING PROTEIN"/>
    <property type="match status" value="1"/>
</dbReference>
<keyword evidence="3" id="KW-1185">Reference proteome</keyword>
<protein>
    <recommendedName>
        <fullName evidence="1">NACHT domain-containing protein</fullName>
    </recommendedName>
</protein>